<comment type="caution">
    <text evidence="2">The sequence shown here is derived from an EMBL/GenBank/DDBJ whole genome shotgun (WGS) entry which is preliminary data.</text>
</comment>
<keyword evidence="3" id="KW-1185">Reference proteome</keyword>
<dbReference type="AlphaFoldDB" id="A0A9P3G2V8"/>
<sequence>MKSLTRDARHSHAAPRWPHRRAHTSRNTSSKRHQEDVFKHPCIRGCCCRGQPRRVLVRSTRGSVRRGPHGAQDADAVVQAICIDICRHSNLRPASEVRALATCSAAHTKTQQAETHLSGPRAGGGALTRMQLDMASSCARGMRRCMALLRYSGEFP</sequence>
<evidence type="ECO:0000313" key="2">
    <source>
        <dbReference type="EMBL" id="GJE86644.1"/>
    </source>
</evidence>
<feature type="compositionally biased region" description="Basic residues" evidence="1">
    <location>
        <begin position="11"/>
        <end position="24"/>
    </location>
</feature>
<gene>
    <name evidence="2" type="ORF">PsYK624_027250</name>
</gene>
<organism evidence="2 3">
    <name type="scientific">Phanerochaete sordida</name>
    <dbReference type="NCBI Taxonomy" id="48140"/>
    <lineage>
        <taxon>Eukaryota</taxon>
        <taxon>Fungi</taxon>
        <taxon>Dikarya</taxon>
        <taxon>Basidiomycota</taxon>
        <taxon>Agaricomycotina</taxon>
        <taxon>Agaricomycetes</taxon>
        <taxon>Polyporales</taxon>
        <taxon>Phanerochaetaceae</taxon>
        <taxon>Phanerochaete</taxon>
    </lineage>
</organism>
<accession>A0A9P3G2V8</accession>
<feature type="region of interest" description="Disordered" evidence="1">
    <location>
        <begin position="1"/>
        <end position="34"/>
    </location>
</feature>
<reference evidence="2 3" key="1">
    <citation type="submission" date="2021-08" db="EMBL/GenBank/DDBJ databases">
        <title>Draft Genome Sequence of Phanerochaete sordida strain YK-624.</title>
        <authorList>
            <person name="Mori T."/>
            <person name="Dohra H."/>
            <person name="Suzuki T."/>
            <person name="Kawagishi H."/>
            <person name="Hirai H."/>
        </authorList>
    </citation>
    <scope>NUCLEOTIDE SEQUENCE [LARGE SCALE GENOMIC DNA]</scope>
    <source>
        <strain evidence="2 3">YK-624</strain>
    </source>
</reference>
<evidence type="ECO:0000313" key="3">
    <source>
        <dbReference type="Proteomes" id="UP000703269"/>
    </source>
</evidence>
<feature type="compositionally biased region" description="Basic and acidic residues" evidence="1">
    <location>
        <begin position="1"/>
        <end position="10"/>
    </location>
</feature>
<protein>
    <submittedName>
        <fullName evidence="2">Uncharacterized protein</fullName>
    </submittedName>
</protein>
<evidence type="ECO:0000256" key="1">
    <source>
        <dbReference type="SAM" id="MobiDB-lite"/>
    </source>
</evidence>
<dbReference type="EMBL" id="BPQB01000004">
    <property type="protein sequence ID" value="GJE86644.1"/>
    <property type="molecule type" value="Genomic_DNA"/>
</dbReference>
<proteinExistence type="predicted"/>
<dbReference type="Proteomes" id="UP000703269">
    <property type="component" value="Unassembled WGS sequence"/>
</dbReference>
<name>A0A9P3G2V8_9APHY</name>